<reference evidence="3" key="1">
    <citation type="submission" date="2022-10" db="EMBL/GenBank/DDBJ databases">
        <title>Description of microaerobic benzene degrading bacteria.</title>
        <authorList>
            <person name="Bedics A."/>
            <person name="Tancsics A."/>
            <person name="Banerjee S."/>
        </authorList>
    </citation>
    <scope>NUCLEOTIDE SEQUENCE</scope>
    <source>
        <strain evidence="3">D2M1</strain>
    </source>
</reference>
<dbReference type="InterPro" id="IPR020845">
    <property type="entry name" value="AMP-binding_CS"/>
</dbReference>
<comment type="caution">
    <text evidence="3">The sequence shown here is derived from an EMBL/GenBank/DDBJ whole genome shotgun (WGS) entry which is preliminary data.</text>
</comment>
<dbReference type="RefSeq" id="WP_274106118.1">
    <property type="nucleotide sequence ID" value="NZ_JAPCKI010000001.1"/>
</dbReference>
<evidence type="ECO:0000259" key="1">
    <source>
        <dbReference type="Pfam" id="PF00501"/>
    </source>
</evidence>
<dbReference type="SUPFAM" id="SSF56801">
    <property type="entry name" value="Acetyl-CoA synthetase-like"/>
    <property type="match status" value="1"/>
</dbReference>
<keyword evidence="4" id="KW-1185">Reference proteome</keyword>
<dbReference type="EMBL" id="JAPCKI010000001">
    <property type="protein sequence ID" value="MDD2175925.1"/>
    <property type="molecule type" value="Genomic_DNA"/>
</dbReference>
<dbReference type="Gene3D" id="3.30.300.30">
    <property type="match status" value="1"/>
</dbReference>
<dbReference type="PANTHER" id="PTHR43767:SF1">
    <property type="entry name" value="NONRIBOSOMAL PEPTIDE SYNTHASE PES1 (EUROFUNG)-RELATED"/>
    <property type="match status" value="1"/>
</dbReference>
<gene>
    <name evidence="3" type="ORF">OIN59_00690</name>
</gene>
<dbReference type="InterPro" id="IPR042099">
    <property type="entry name" value="ANL_N_sf"/>
</dbReference>
<dbReference type="Proteomes" id="UP001148932">
    <property type="component" value="Unassembled WGS sequence"/>
</dbReference>
<feature type="domain" description="AMP-binding enzyme C-terminal" evidence="2">
    <location>
        <begin position="470"/>
        <end position="547"/>
    </location>
</feature>
<accession>A0ABT5RQF0</accession>
<dbReference type="Pfam" id="PF13193">
    <property type="entry name" value="AMP-binding_C"/>
    <property type="match status" value="1"/>
</dbReference>
<dbReference type="InterPro" id="IPR000873">
    <property type="entry name" value="AMP-dep_synth/lig_dom"/>
</dbReference>
<name>A0ABT5RQF0_9BURK</name>
<protein>
    <submittedName>
        <fullName evidence="3">Long-chain fatty acid--CoA ligase</fullName>
    </submittedName>
</protein>
<sequence length="566" mass="62332">MSDRHLAHWPPGLSRHLTLPQTHLFHNAEVSAARYPDKPFLVFYDTLVTFRQFQQQAEHIAGFLQQVCGVKAGDRVLLYMQNSPQWILAFYGILRANAVVVPVNPMNLTDELRHYVQDSGATVAFVPQDLHAQAQPLVDVTGGESGGGKLRHLIVAAYSDYLQVPTDLPVPAFVSAPRQAIDAPGVTLWSDMLAQQRTPGPITTGPDDLCVMPYTSGTTGHPKGCMHTHRSAMSTLVGGVQWFARTQDSTYLTVLPLFHVTGMSGSMNGPLFVGATVVVLPRWDRDAAAQLIQRYRVTIWQAISTMVVDFLANPRIADYDISSLQAMRGGGAAMPKAVAQRLKDLTGLDYVEGYGMSETMAATHINPPHRPKPQCLGIPVFDVDSRVVDPATFTELPPGEIGEIVVHGPQVMLGYWNNPQASADSFVMLDGKRFLRTGDLAQVDEDGYFFMVDRLKRMINASGFKVWPAEVEAMMYAHPAIQEVCVIAAHDERRGETVKALVVLRDAFKGQVSEQSIIDWSHEHMAAYKSPRIVQLVDSLPKSGTGKVQWRELQEQERSRAAGAAS</sequence>
<dbReference type="InterPro" id="IPR025110">
    <property type="entry name" value="AMP-bd_C"/>
</dbReference>
<evidence type="ECO:0000259" key="2">
    <source>
        <dbReference type="Pfam" id="PF13193"/>
    </source>
</evidence>
<dbReference type="PANTHER" id="PTHR43767">
    <property type="entry name" value="LONG-CHAIN-FATTY-ACID--COA LIGASE"/>
    <property type="match status" value="1"/>
</dbReference>
<dbReference type="Pfam" id="PF00501">
    <property type="entry name" value="AMP-binding"/>
    <property type="match status" value="1"/>
</dbReference>
<dbReference type="PROSITE" id="PS00455">
    <property type="entry name" value="AMP_BINDING"/>
    <property type="match status" value="1"/>
</dbReference>
<proteinExistence type="predicted"/>
<dbReference type="NCBIfam" id="NF006181">
    <property type="entry name" value="PRK08314.1"/>
    <property type="match status" value="1"/>
</dbReference>
<organism evidence="3 4">
    <name type="scientific">Acidovorax benzenivorans</name>
    <dbReference type="NCBI Taxonomy" id="2987520"/>
    <lineage>
        <taxon>Bacteria</taxon>
        <taxon>Pseudomonadati</taxon>
        <taxon>Pseudomonadota</taxon>
        <taxon>Betaproteobacteria</taxon>
        <taxon>Burkholderiales</taxon>
        <taxon>Comamonadaceae</taxon>
        <taxon>Acidovorax</taxon>
    </lineage>
</organism>
<keyword evidence="3" id="KW-0436">Ligase</keyword>
<dbReference type="Gene3D" id="3.40.50.12780">
    <property type="entry name" value="N-terminal domain of ligase-like"/>
    <property type="match status" value="1"/>
</dbReference>
<feature type="domain" description="AMP-dependent synthetase/ligase" evidence="1">
    <location>
        <begin position="29"/>
        <end position="416"/>
    </location>
</feature>
<dbReference type="InterPro" id="IPR050237">
    <property type="entry name" value="ATP-dep_AMP-bd_enzyme"/>
</dbReference>
<evidence type="ECO:0000313" key="3">
    <source>
        <dbReference type="EMBL" id="MDD2175925.1"/>
    </source>
</evidence>
<evidence type="ECO:0000313" key="4">
    <source>
        <dbReference type="Proteomes" id="UP001148932"/>
    </source>
</evidence>
<dbReference type="InterPro" id="IPR045851">
    <property type="entry name" value="AMP-bd_C_sf"/>
</dbReference>
<dbReference type="GO" id="GO:0016874">
    <property type="term" value="F:ligase activity"/>
    <property type="evidence" value="ECO:0007669"/>
    <property type="project" value="UniProtKB-KW"/>
</dbReference>